<dbReference type="CDD" id="cd12797">
    <property type="entry name" value="M23_peptidase"/>
    <property type="match status" value="1"/>
</dbReference>
<dbReference type="AlphaFoldDB" id="A0A0A5G7C2"/>
<feature type="domain" description="M23ase beta-sheet core" evidence="3">
    <location>
        <begin position="156"/>
        <end position="245"/>
    </location>
</feature>
<gene>
    <name evidence="4" type="ORF">N784_01370</name>
</gene>
<dbReference type="InterPro" id="IPR050570">
    <property type="entry name" value="Cell_wall_metabolism_enzyme"/>
</dbReference>
<dbReference type="GO" id="GO:0004222">
    <property type="term" value="F:metalloendopeptidase activity"/>
    <property type="evidence" value="ECO:0007669"/>
    <property type="project" value="TreeGrafter"/>
</dbReference>
<dbReference type="RefSeq" id="WP_036831230.1">
    <property type="nucleotide sequence ID" value="NZ_AVPG01000001.1"/>
</dbReference>
<dbReference type="Proteomes" id="UP000030401">
    <property type="component" value="Unassembled WGS sequence"/>
</dbReference>
<evidence type="ECO:0000313" key="5">
    <source>
        <dbReference type="Proteomes" id="UP000030401"/>
    </source>
</evidence>
<comment type="caution">
    <text evidence="4">The sequence shown here is derived from an EMBL/GenBank/DDBJ whole genome shotgun (WGS) entry which is preliminary data.</text>
</comment>
<dbReference type="eggNOG" id="COG4942">
    <property type="taxonomic scope" value="Bacteria"/>
</dbReference>
<feature type="compositionally biased region" description="Basic residues" evidence="1">
    <location>
        <begin position="11"/>
        <end position="20"/>
    </location>
</feature>
<protein>
    <submittedName>
        <fullName evidence="4">Stage IV sporulation protein FA</fullName>
    </submittedName>
</protein>
<evidence type="ECO:0000313" key="4">
    <source>
        <dbReference type="EMBL" id="KGX89011.1"/>
    </source>
</evidence>
<keyword evidence="2" id="KW-0812">Transmembrane</keyword>
<sequence>MKKDVRHIRKSIAQRKKQRSVKGERQHANSTVTYVQEEEKHGYLPFSSSTEEEKLGSGQYMTTFVFKSLLSAILFFAVAIMYQWDMESFEKPRAFVHHAVTEEFPFASVNKWYEESFGEPFAFLPQHIEENVPVITEEYALPVSGSIQQSFQENGQGIQIVTEQQQEVRATDEGIVLFAGKKKNTGNTVIIQHADGAKSYYGMLHNIDVTQYEQVPNQQVIGTTQAEAGEPFFFAIQQGEKYVDPIQVIQVDEHQ</sequence>
<dbReference type="SUPFAM" id="SSF51261">
    <property type="entry name" value="Duplicated hybrid motif"/>
    <property type="match status" value="1"/>
</dbReference>
<dbReference type="STRING" id="1385512.N784_01370"/>
<dbReference type="Pfam" id="PF01551">
    <property type="entry name" value="Peptidase_M23"/>
    <property type="match status" value="1"/>
</dbReference>
<accession>A0A0A5G7C2</accession>
<keyword evidence="2" id="KW-0472">Membrane</keyword>
<dbReference type="PANTHER" id="PTHR21666">
    <property type="entry name" value="PEPTIDASE-RELATED"/>
    <property type="match status" value="1"/>
</dbReference>
<feature type="region of interest" description="Disordered" evidence="1">
    <location>
        <begin position="11"/>
        <end position="32"/>
    </location>
</feature>
<keyword evidence="2" id="KW-1133">Transmembrane helix</keyword>
<dbReference type="InterPro" id="IPR011055">
    <property type="entry name" value="Dup_hybrid_motif"/>
</dbReference>
<evidence type="ECO:0000256" key="2">
    <source>
        <dbReference type="SAM" id="Phobius"/>
    </source>
</evidence>
<dbReference type="EMBL" id="AVPG01000001">
    <property type="protein sequence ID" value="KGX89011.1"/>
    <property type="molecule type" value="Genomic_DNA"/>
</dbReference>
<organism evidence="4 5">
    <name type="scientific">Pontibacillus litoralis JSM 072002</name>
    <dbReference type="NCBI Taxonomy" id="1385512"/>
    <lineage>
        <taxon>Bacteria</taxon>
        <taxon>Bacillati</taxon>
        <taxon>Bacillota</taxon>
        <taxon>Bacilli</taxon>
        <taxon>Bacillales</taxon>
        <taxon>Bacillaceae</taxon>
        <taxon>Pontibacillus</taxon>
    </lineage>
</organism>
<evidence type="ECO:0000256" key="1">
    <source>
        <dbReference type="SAM" id="MobiDB-lite"/>
    </source>
</evidence>
<name>A0A0A5G7C2_9BACI</name>
<dbReference type="Gene3D" id="2.70.70.10">
    <property type="entry name" value="Glucose Permease (Domain IIA)"/>
    <property type="match status" value="1"/>
</dbReference>
<dbReference type="PANTHER" id="PTHR21666:SF274">
    <property type="entry name" value="STAGE IV SPORULATION PROTEIN FA"/>
    <property type="match status" value="1"/>
</dbReference>
<reference evidence="4 5" key="1">
    <citation type="submission" date="2013-08" db="EMBL/GenBank/DDBJ databases">
        <authorList>
            <person name="Huang J."/>
            <person name="Wang G."/>
        </authorList>
    </citation>
    <scope>NUCLEOTIDE SEQUENCE [LARGE SCALE GENOMIC DNA]</scope>
    <source>
        <strain evidence="4 5">JSM 072002</strain>
    </source>
</reference>
<evidence type="ECO:0000259" key="3">
    <source>
        <dbReference type="Pfam" id="PF01551"/>
    </source>
</evidence>
<proteinExistence type="predicted"/>
<dbReference type="InterPro" id="IPR016047">
    <property type="entry name" value="M23ase_b-sheet_dom"/>
</dbReference>
<feature type="transmembrane region" description="Helical" evidence="2">
    <location>
        <begin position="64"/>
        <end position="84"/>
    </location>
</feature>
<keyword evidence="5" id="KW-1185">Reference proteome</keyword>